<sequence length="110" mass="12406">MVFIFFLEVFVPWLLLSSFAVLWLCFRQSFTGNTWILFYIEDTDVDFKDIIEASLPKAPLDTSIMCHWVAIEGVQPASPENAPVQDLLCLLALLDPASPSVYVHLLSEEG</sequence>
<dbReference type="Proteomes" id="UP000813463">
    <property type="component" value="Chromosome 6"/>
</dbReference>
<keyword evidence="6" id="KW-0812">Transmembrane</keyword>
<gene>
    <name evidence="8 9" type="primary">LOC110780121</name>
</gene>
<evidence type="ECO:0000256" key="2">
    <source>
        <dbReference type="ARBA" id="ARBA00007688"/>
    </source>
</evidence>
<keyword evidence="6" id="KW-0472">Membrane</keyword>
<feature type="transmembrane region" description="Helical" evidence="6">
    <location>
        <begin position="6"/>
        <end position="26"/>
    </location>
</feature>
<evidence type="ECO:0000256" key="1">
    <source>
        <dbReference type="ARBA" id="ARBA00004123"/>
    </source>
</evidence>
<keyword evidence="5" id="KW-0539">Nucleus</keyword>
<dbReference type="GeneID" id="110780121"/>
<keyword evidence="4" id="KW-0804">Transcription</keyword>
<comment type="subcellular location">
    <subcellularLocation>
        <location evidence="1">Nucleus</location>
    </subcellularLocation>
</comment>
<evidence type="ECO:0000313" key="7">
    <source>
        <dbReference type="Proteomes" id="UP000813463"/>
    </source>
</evidence>
<keyword evidence="3" id="KW-0805">Transcription regulation</keyword>
<protein>
    <submittedName>
        <fullName evidence="8 9">Uncharacterized protein isoform X1</fullName>
    </submittedName>
</protein>
<evidence type="ECO:0000256" key="5">
    <source>
        <dbReference type="ARBA" id="ARBA00023242"/>
    </source>
</evidence>
<reference evidence="8 9" key="2">
    <citation type="submission" date="2025-05" db="UniProtKB">
        <authorList>
            <consortium name="RefSeq"/>
        </authorList>
    </citation>
    <scope>IDENTIFICATION</scope>
    <source>
        <tissue evidence="8 9">Leaf</tissue>
    </source>
</reference>
<evidence type="ECO:0000256" key="6">
    <source>
        <dbReference type="SAM" id="Phobius"/>
    </source>
</evidence>
<reference evidence="7" key="1">
    <citation type="journal article" date="2021" name="Nat. Commun.">
        <title>Genomic analyses provide insights into spinach domestication and the genetic basis of agronomic traits.</title>
        <authorList>
            <person name="Cai X."/>
            <person name="Sun X."/>
            <person name="Xu C."/>
            <person name="Sun H."/>
            <person name="Wang X."/>
            <person name="Ge C."/>
            <person name="Zhang Z."/>
            <person name="Wang Q."/>
            <person name="Fei Z."/>
            <person name="Jiao C."/>
            <person name="Wang Q."/>
        </authorList>
    </citation>
    <scope>NUCLEOTIDE SEQUENCE [LARGE SCALE GENOMIC DNA]</scope>
    <source>
        <strain evidence="7">cv. Varoflay</strain>
    </source>
</reference>
<evidence type="ECO:0000256" key="4">
    <source>
        <dbReference type="ARBA" id="ARBA00023163"/>
    </source>
</evidence>
<keyword evidence="6" id="KW-1133">Transmembrane helix</keyword>
<dbReference type="RefSeq" id="XP_056687439.1">
    <property type="nucleotide sequence ID" value="XM_056831461.1"/>
</dbReference>
<keyword evidence="7" id="KW-1185">Reference proteome</keyword>
<dbReference type="PANTHER" id="PTHR10221">
    <property type="entry name" value="TRANSCRIPTION INITIATION FACTOR TFIID SUBUNIT 6"/>
    <property type="match status" value="1"/>
</dbReference>
<proteinExistence type="inferred from homology"/>
<dbReference type="RefSeq" id="XP_056687438.1">
    <property type="nucleotide sequence ID" value="XM_056831460.1"/>
</dbReference>
<dbReference type="InterPro" id="IPR037796">
    <property type="entry name" value="TAF6"/>
</dbReference>
<name>A0ABM3QVP2_SPIOL</name>
<dbReference type="PANTHER" id="PTHR10221:SF13">
    <property type="entry name" value="TRANSCRIPTION INITIATION FACTOR TFIID SUBUNIT 6"/>
    <property type="match status" value="1"/>
</dbReference>
<evidence type="ECO:0000313" key="9">
    <source>
        <dbReference type="RefSeq" id="XP_056687439.1"/>
    </source>
</evidence>
<evidence type="ECO:0000313" key="8">
    <source>
        <dbReference type="RefSeq" id="XP_056687438.1"/>
    </source>
</evidence>
<accession>A0ABM3QVP2</accession>
<organism evidence="7 8">
    <name type="scientific">Spinacia oleracea</name>
    <name type="common">Spinach</name>
    <dbReference type="NCBI Taxonomy" id="3562"/>
    <lineage>
        <taxon>Eukaryota</taxon>
        <taxon>Viridiplantae</taxon>
        <taxon>Streptophyta</taxon>
        <taxon>Embryophyta</taxon>
        <taxon>Tracheophyta</taxon>
        <taxon>Spermatophyta</taxon>
        <taxon>Magnoliopsida</taxon>
        <taxon>eudicotyledons</taxon>
        <taxon>Gunneridae</taxon>
        <taxon>Pentapetalae</taxon>
        <taxon>Caryophyllales</taxon>
        <taxon>Chenopodiaceae</taxon>
        <taxon>Chenopodioideae</taxon>
        <taxon>Anserineae</taxon>
        <taxon>Spinacia</taxon>
    </lineage>
</organism>
<comment type="similarity">
    <text evidence="2">Belongs to the TAF6 family.</text>
</comment>
<evidence type="ECO:0000256" key="3">
    <source>
        <dbReference type="ARBA" id="ARBA00023015"/>
    </source>
</evidence>